<gene>
    <name evidence="2" type="ORF">D3H55_01400</name>
</gene>
<reference evidence="2 3" key="1">
    <citation type="submission" date="2018-09" db="EMBL/GenBank/DDBJ databases">
        <title>Bacillus saliacetes sp. nov., isolated from Thai shrimp paste (Ka-pi).</title>
        <authorList>
            <person name="Daroonpunt R."/>
            <person name="Tanasupawat S."/>
            <person name="Yiamsombut S."/>
        </authorList>
    </citation>
    <scope>NUCLEOTIDE SEQUENCE [LARGE SCALE GENOMIC DNA]</scope>
    <source>
        <strain evidence="2 3">SKP7-4</strain>
    </source>
</reference>
<protein>
    <submittedName>
        <fullName evidence="2">Uncharacterized protein</fullName>
    </submittedName>
</protein>
<evidence type="ECO:0000313" key="2">
    <source>
        <dbReference type="EMBL" id="RIW39037.1"/>
    </source>
</evidence>
<sequence length="209" mass="24661">MLWKLFFGKSQEEYLQEVMDRLSGVDELHSGLAAGLDDVKVLLEDSRKNGGLQEEKLDRILTIMEEWTNTYEDKMDQVKEEKEQQLKSLLEGERQRIVLEEQKEKEYLQQIEELQHQAEEYKQKHEESETNLWSLQKEIQSLKKKMNSMQNDQLAYRAKQRSAPSGRQAGVSNPQMSKEEQSLLKDQYDYFPVSKSSKTTVFNPMRYSK</sequence>
<proteinExistence type="predicted"/>
<evidence type="ECO:0000256" key="1">
    <source>
        <dbReference type="SAM" id="MobiDB-lite"/>
    </source>
</evidence>
<name>A0A3A1R7S3_9BACI</name>
<organism evidence="2 3">
    <name type="scientific">Bacillus salacetis</name>
    <dbReference type="NCBI Taxonomy" id="2315464"/>
    <lineage>
        <taxon>Bacteria</taxon>
        <taxon>Bacillati</taxon>
        <taxon>Bacillota</taxon>
        <taxon>Bacilli</taxon>
        <taxon>Bacillales</taxon>
        <taxon>Bacillaceae</taxon>
        <taxon>Bacillus</taxon>
    </lineage>
</organism>
<feature type="compositionally biased region" description="Polar residues" evidence="1">
    <location>
        <begin position="162"/>
        <end position="176"/>
    </location>
</feature>
<accession>A0A3A1R7S3</accession>
<comment type="caution">
    <text evidence="2">The sequence shown here is derived from an EMBL/GenBank/DDBJ whole genome shotgun (WGS) entry which is preliminary data.</text>
</comment>
<dbReference type="AlphaFoldDB" id="A0A3A1R7S3"/>
<dbReference type="RefSeq" id="WP_119545106.1">
    <property type="nucleotide sequence ID" value="NZ_QXIR01000001.1"/>
</dbReference>
<dbReference type="EMBL" id="QXIR01000001">
    <property type="protein sequence ID" value="RIW39037.1"/>
    <property type="molecule type" value="Genomic_DNA"/>
</dbReference>
<evidence type="ECO:0000313" key="3">
    <source>
        <dbReference type="Proteomes" id="UP000265801"/>
    </source>
</evidence>
<dbReference type="OrthoDB" id="9834367at2"/>
<dbReference type="Proteomes" id="UP000265801">
    <property type="component" value="Unassembled WGS sequence"/>
</dbReference>
<keyword evidence="3" id="KW-1185">Reference proteome</keyword>
<feature type="region of interest" description="Disordered" evidence="1">
    <location>
        <begin position="146"/>
        <end position="181"/>
    </location>
</feature>